<dbReference type="PANTHER" id="PTHR10544">
    <property type="entry name" value="60S RIBOSOMAL PROTEIN L28"/>
    <property type="match status" value="1"/>
</dbReference>
<dbReference type="GO" id="GO:0005840">
    <property type="term" value="C:ribosome"/>
    <property type="evidence" value="ECO:0007669"/>
    <property type="project" value="UniProtKB-KW"/>
</dbReference>
<evidence type="ECO:0000259" key="5">
    <source>
        <dbReference type="Pfam" id="PF01778"/>
    </source>
</evidence>
<proteinExistence type="inferred from homology"/>
<accession>A0A0G4MAY6</accession>
<dbReference type="InterPro" id="IPR029004">
    <property type="entry name" value="Ribosomal_eL28/Mak16"/>
</dbReference>
<organism evidence="6 8">
    <name type="scientific">Verticillium longisporum</name>
    <name type="common">Verticillium dahliae var. longisporum</name>
    <dbReference type="NCBI Taxonomy" id="100787"/>
    <lineage>
        <taxon>Eukaryota</taxon>
        <taxon>Fungi</taxon>
        <taxon>Dikarya</taxon>
        <taxon>Ascomycota</taxon>
        <taxon>Pezizomycotina</taxon>
        <taxon>Sordariomycetes</taxon>
        <taxon>Hypocreomycetidae</taxon>
        <taxon>Glomerellales</taxon>
        <taxon>Plectosphaerellaceae</taxon>
        <taxon>Verticillium</taxon>
    </lineage>
</organism>
<feature type="domain" description="Ribosomal eL28/Mak16" evidence="5">
    <location>
        <begin position="12"/>
        <end position="130"/>
    </location>
</feature>
<dbReference type="InterPro" id="IPR002672">
    <property type="entry name" value="Ribosomal_eL28"/>
</dbReference>
<dbReference type="Pfam" id="PF01778">
    <property type="entry name" value="Ribosomal_L28e"/>
    <property type="match status" value="1"/>
</dbReference>
<evidence type="ECO:0000313" key="8">
    <source>
        <dbReference type="Proteomes" id="UP000044602"/>
    </source>
</evidence>
<feature type="compositionally biased region" description="Basic and acidic residues" evidence="4">
    <location>
        <begin position="76"/>
        <end position="85"/>
    </location>
</feature>
<feature type="compositionally biased region" description="Polar residues" evidence="4">
    <location>
        <begin position="88"/>
        <end position="97"/>
    </location>
</feature>
<dbReference type="STRING" id="100787.A0A0G4MAY6"/>
<keyword evidence="2" id="KW-0689">Ribosomal protein</keyword>
<dbReference type="GO" id="GO:0006412">
    <property type="term" value="P:translation"/>
    <property type="evidence" value="ECO:0007669"/>
    <property type="project" value="InterPro"/>
</dbReference>
<evidence type="ECO:0000256" key="3">
    <source>
        <dbReference type="ARBA" id="ARBA00023274"/>
    </source>
</evidence>
<protein>
    <recommendedName>
        <fullName evidence="5">Ribosomal eL28/Mak16 domain-containing protein</fullName>
    </recommendedName>
</protein>
<dbReference type="Gene3D" id="3.30.390.110">
    <property type="match status" value="1"/>
</dbReference>
<gene>
    <name evidence="6" type="ORF">BN1708_005454</name>
    <name evidence="7" type="ORF">BN1723_000658</name>
</gene>
<dbReference type="Proteomes" id="UP000044602">
    <property type="component" value="Unassembled WGS sequence"/>
</dbReference>
<dbReference type="Proteomes" id="UP000045706">
    <property type="component" value="Unassembled WGS sequence"/>
</dbReference>
<dbReference type="GO" id="GO:1990904">
    <property type="term" value="C:ribonucleoprotein complex"/>
    <property type="evidence" value="ECO:0007669"/>
    <property type="project" value="UniProtKB-KW"/>
</dbReference>
<evidence type="ECO:0000256" key="1">
    <source>
        <dbReference type="ARBA" id="ARBA00007926"/>
    </source>
</evidence>
<comment type="similarity">
    <text evidence="1">Belongs to the eukaryotic ribosomal protein eL28 family.</text>
</comment>
<dbReference type="EMBL" id="CVQI01031718">
    <property type="protein sequence ID" value="CRK39107.1"/>
    <property type="molecule type" value="Genomic_DNA"/>
</dbReference>
<evidence type="ECO:0000313" key="7">
    <source>
        <dbReference type="EMBL" id="CRK39107.1"/>
    </source>
</evidence>
<sequence length="158" mass="17382">MAAQLPNVSQDLVWELTRAHNSFIVKRKGLGNSVIFSRDPYNLTNIHSKKHAGYAHDKSISIQAGENGAVQVVSKNEKKAQKPAEARNVTSFSQQTPARKTYKAVANLAAKRSYRSDLRQPAVERVSALRYAQKAVKADPEQKLRGKKAKKAAAADEA</sequence>
<keyword evidence="3" id="KW-0687">Ribonucleoprotein</keyword>
<evidence type="ECO:0000313" key="6">
    <source>
        <dbReference type="EMBL" id="CRK31452.1"/>
    </source>
</evidence>
<dbReference type="GO" id="GO:0003735">
    <property type="term" value="F:structural constituent of ribosome"/>
    <property type="evidence" value="ECO:0007669"/>
    <property type="project" value="InterPro"/>
</dbReference>
<dbReference type="AlphaFoldDB" id="A0A0G4MAY6"/>
<feature type="region of interest" description="Disordered" evidence="4">
    <location>
        <begin position="134"/>
        <end position="158"/>
    </location>
</feature>
<name>A0A0G4MAY6_VERLO</name>
<reference evidence="8 9" key="1">
    <citation type="submission" date="2015-05" db="EMBL/GenBank/DDBJ databases">
        <authorList>
            <person name="Fogelqvist Johan"/>
        </authorList>
    </citation>
    <scope>NUCLEOTIDE SEQUENCE [LARGE SCALE GENOMIC DNA]</scope>
    <source>
        <strain evidence="6">VL1</strain>
        <strain evidence="7">VL2</strain>
    </source>
</reference>
<keyword evidence="8" id="KW-1185">Reference proteome</keyword>
<evidence type="ECO:0000256" key="2">
    <source>
        <dbReference type="ARBA" id="ARBA00022980"/>
    </source>
</evidence>
<dbReference type="EMBL" id="CVQH01021751">
    <property type="protein sequence ID" value="CRK31452.1"/>
    <property type="molecule type" value="Genomic_DNA"/>
</dbReference>
<evidence type="ECO:0000256" key="4">
    <source>
        <dbReference type="SAM" id="MobiDB-lite"/>
    </source>
</evidence>
<feature type="region of interest" description="Disordered" evidence="4">
    <location>
        <begin position="76"/>
        <end position="97"/>
    </location>
</feature>
<evidence type="ECO:0000313" key="9">
    <source>
        <dbReference type="Proteomes" id="UP000045706"/>
    </source>
</evidence>